<accession>G0NM37</accession>
<dbReference type="EMBL" id="GL379908">
    <property type="protein sequence ID" value="EGT33952.1"/>
    <property type="molecule type" value="Genomic_DNA"/>
</dbReference>
<dbReference type="InParanoid" id="G0NM37"/>
<reference evidence="3" key="1">
    <citation type="submission" date="2011-07" db="EMBL/GenBank/DDBJ databases">
        <authorList>
            <consortium name="Caenorhabditis brenneri Sequencing and Analysis Consortium"/>
            <person name="Wilson R.K."/>
        </authorList>
    </citation>
    <scope>NUCLEOTIDE SEQUENCE [LARGE SCALE GENOMIC DNA]</scope>
    <source>
        <strain evidence="3">PB2801</strain>
    </source>
</reference>
<keyword evidence="3" id="KW-1185">Reference proteome</keyword>
<feature type="region of interest" description="Disordered" evidence="1">
    <location>
        <begin position="1"/>
        <end position="27"/>
    </location>
</feature>
<proteinExistence type="predicted"/>
<feature type="compositionally biased region" description="Acidic residues" evidence="1">
    <location>
        <begin position="155"/>
        <end position="171"/>
    </location>
</feature>
<organism evidence="3">
    <name type="scientific">Caenorhabditis brenneri</name>
    <name type="common">Nematode worm</name>
    <dbReference type="NCBI Taxonomy" id="135651"/>
    <lineage>
        <taxon>Eukaryota</taxon>
        <taxon>Metazoa</taxon>
        <taxon>Ecdysozoa</taxon>
        <taxon>Nematoda</taxon>
        <taxon>Chromadorea</taxon>
        <taxon>Rhabditida</taxon>
        <taxon>Rhabditina</taxon>
        <taxon>Rhabditomorpha</taxon>
        <taxon>Rhabditoidea</taxon>
        <taxon>Rhabditidae</taxon>
        <taxon>Peloderinae</taxon>
        <taxon>Caenorhabditis</taxon>
    </lineage>
</organism>
<evidence type="ECO:0000313" key="3">
    <source>
        <dbReference type="Proteomes" id="UP000008068"/>
    </source>
</evidence>
<feature type="compositionally biased region" description="Acidic residues" evidence="1">
    <location>
        <begin position="203"/>
        <end position="215"/>
    </location>
</feature>
<sequence length="238" mass="27480">MPCIRGPKRQNPGPMELAPPAKRQGLPIRKYEMSKPQIYKGIRVLPSDTPCIRVPRNDFKVNYERTEMTDKEIIETLTSQDTTDSKALEAPYASFFGDYSDEEFTKGLREALKVKKQMDMEEQAREEAEQRQRVLEAIAEYEEKRKELLMSMALSDEEEDEESENQEEVNSDTDKAEDQESESEYSDSETESEAESEFKFETLEAEEQDENNAEICEETVVFDGCFEVVCEEEVITSN</sequence>
<dbReference type="AlphaFoldDB" id="G0NM37"/>
<feature type="compositionally biased region" description="Acidic residues" evidence="1">
    <location>
        <begin position="179"/>
        <end position="195"/>
    </location>
</feature>
<gene>
    <name evidence="2" type="ORF">CAEBREN_22440</name>
</gene>
<name>G0NM37_CAEBE</name>
<protein>
    <submittedName>
        <fullName evidence="2">Uncharacterized protein</fullName>
    </submittedName>
</protein>
<feature type="region of interest" description="Disordered" evidence="1">
    <location>
        <begin position="153"/>
        <end position="215"/>
    </location>
</feature>
<evidence type="ECO:0000313" key="2">
    <source>
        <dbReference type="EMBL" id="EGT33952.1"/>
    </source>
</evidence>
<dbReference type="HOGENOM" id="CLU_1166725_0_0_1"/>
<dbReference type="Proteomes" id="UP000008068">
    <property type="component" value="Unassembled WGS sequence"/>
</dbReference>
<evidence type="ECO:0000256" key="1">
    <source>
        <dbReference type="SAM" id="MobiDB-lite"/>
    </source>
</evidence>